<keyword evidence="2" id="KW-1185">Reference proteome</keyword>
<evidence type="ECO:0000313" key="1">
    <source>
        <dbReference type="EMBL" id="MED4128602.1"/>
    </source>
</evidence>
<name>A0ABU6NKS6_9BACI</name>
<dbReference type="RefSeq" id="WP_328237384.1">
    <property type="nucleotide sequence ID" value="NZ_JAROAS010000021.1"/>
</dbReference>
<organism evidence="1 2">
    <name type="scientific">Shouchella miscanthi</name>
    <dbReference type="NCBI Taxonomy" id="2598861"/>
    <lineage>
        <taxon>Bacteria</taxon>
        <taxon>Bacillati</taxon>
        <taxon>Bacillota</taxon>
        <taxon>Bacilli</taxon>
        <taxon>Bacillales</taxon>
        <taxon>Bacillaceae</taxon>
        <taxon>Shouchella</taxon>
    </lineage>
</organism>
<reference evidence="1 2" key="1">
    <citation type="submission" date="2023-03" db="EMBL/GenBank/DDBJ databases">
        <title>Bacillus Genome Sequencing.</title>
        <authorList>
            <person name="Dunlap C."/>
        </authorList>
    </citation>
    <scope>NUCLEOTIDE SEQUENCE [LARGE SCALE GENOMIC DNA]</scope>
    <source>
        <strain evidence="1 2">B-4107</strain>
    </source>
</reference>
<evidence type="ECO:0000313" key="2">
    <source>
        <dbReference type="Proteomes" id="UP001341820"/>
    </source>
</evidence>
<dbReference type="EMBL" id="JAROAS010000021">
    <property type="protein sequence ID" value="MED4128602.1"/>
    <property type="molecule type" value="Genomic_DNA"/>
</dbReference>
<accession>A0ABU6NKS6</accession>
<sequence length="51" mass="5808">MLDPIERIIAIIALLLGGYASTVNATIKILDYRNKRKKERYAERSDEEAKG</sequence>
<comment type="caution">
    <text evidence="1">The sequence shown here is derived from an EMBL/GenBank/DDBJ whole genome shotgun (WGS) entry which is preliminary data.</text>
</comment>
<dbReference type="Proteomes" id="UP001341820">
    <property type="component" value="Unassembled WGS sequence"/>
</dbReference>
<proteinExistence type="predicted"/>
<protein>
    <submittedName>
        <fullName evidence="1">Uncharacterized protein</fullName>
    </submittedName>
</protein>
<gene>
    <name evidence="1" type="ORF">P5F74_10695</name>
</gene>